<gene>
    <name evidence="4" type="ORF">Q7A36_21220</name>
</gene>
<feature type="domain" description="Acyltransferase 3" evidence="3">
    <location>
        <begin position="28"/>
        <end position="380"/>
    </location>
</feature>
<dbReference type="EMBL" id="JAUTWS010000022">
    <property type="protein sequence ID" value="MDO9710886.1"/>
    <property type="molecule type" value="Genomic_DNA"/>
</dbReference>
<dbReference type="PANTHER" id="PTHR36927:SF3">
    <property type="entry name" value="GLUCANS BIOSYNTHESIS PROTEIN C"/>
    <property type="match status" value="1"/>
</dbReference>
<comment type="caution">
    <text evidence="4">The sequence shown here is derived from an EMBL/GenBank/DDBJ whole genome shotgun (WGS) entry which is preliminary data.</text>
</comment>
<feature type="compositionally biased region" description="Low complexity" evidence="1">
    <location>
        <begin position="410"/>
        <end position="426"/>
    </location>
</feature>
<evidence type="ECO:0000313" key="4">
    <source>
        <dbReference type="EMBL" id="MDO9710886.1"/>
    </source>
</evidence>
<keyword evidence="4" id="KW-0012">Acyltransferase</keyword>
<name>A0ABT9E3Z0_9PROT</name>
<evidence type="ECO:0000256" key="1">
    <source>
        <dbReference type="SAM" id="MobiDB-lite"/>
    </source>
</evidence>
<sequence length="426" mass="45682">MVSGDKEWGGMAGIGIIGGGRAAGRRIDLDWLRIGAFGLLILYHIGMLYVPWDFHVKSAHRLVALEPVMLATNPWRLSLLFLVSGAVTRLMAERMTASGLAAGRLRRLLPPLLFGIFVVVPPQSYLEAVERAGYAGSFAAFYHDHYLAFGLEFCGTGRCLILPTWNHLWFVAYVLAYSLLLAVPLAAAPGLLRRLEAAGTAACGGIGVLLWPALLLAAARLLLFPRFGETHALLDDGWAHAAYGEVYLFGFVLARSAPVWAALVRWRHLALALALAAYAAILVLQALREPGVPPGPDWLVLRHLAQGIDQWCAVAALLGYAHRYVRGDGPLRRYLTEAVFPWYILHQTAIILAAHALKPLGLPAVAEAGLVLLATLAACGLGFEAGRRIPPLRPLLGLAPRRGTAPGRPAVAAQASTCSTATTSGT</sequence>
<feature type="transmembrane region" description="Helical" evidence="2">
    <location>
        <begin position="299"/>
        <end position="322"/>
    </location>
</feature>
<reference evidence="4 5" key="1">
    <citation type="submission" date="2023-08" db="EMBL/GenBank/DDBJ databases">
        <title>The draft genome sequence of Paracraurococcus sp. LOR1-02.</title>
        <authorList>
            <person name="Kingkaew E."/>
            <person name="Tanasupawat S."/>
        </authorList>
    </citation>
    <scope>NUCLEOTIDE SEQUENCE [LARGE SCALE GENOMIC DNA]</scope>
    <source>
        <strain evidence="4 5">LOR1-02</strain>
    </source>
</reference>
<feature type="region of interest" description="Disordered" evidence="1">
    <location>
        <begin position="406"/>
        <end position="426"/>
    </location>
</feature>
<protein>
    <submittedName>
        <fullName evidence="4">Acyltransferase family protein</fullName>
    </submittedName>
</protein>
<evidence type="ECO:0000256" key="2">
    <source>
        <dbReference type="SAM" id="Phobius"/>
    </source>
</evidence>
<feature type="transmembrane region" description="Helical" evidence="2">
    <location>
        <begin position="170"/>
        <end position="192"/>
    </location>
</feature>
<feature type="transmembrane region" description="Helical" evidence="2">
    <location>
        <begin position="75"/>
        <end position="92"/>
    </location>
</feature>
<dbReference type="InterPro" id="IPR050623">
    <property type="entry name" value="Glucan_succinyl_AcylTrfase"/>
</dbReference>
<dbReference type="Pfam" id="PF01757">
    <property type="entry name" value="Acyl_transf_3"/>
    <property type="match status" value="1"/>
</dbReference>
<dbReference type="RefSeq" id="WP_305105746.1">
    <property type="nucleotide sequence ID" value="NZ_JAUTWS010000022.1"/>
</dbReference>
<keyword evidence="2" id="KW-0472">Membrane</keyword>
<feature type="transmembrane region" description="Helical" evidence="2">
    <location>
        <begin position="108"/>
        <end position="126"/>
    </location>
</feature>
<keyword evidence="2" id="KW-0812">Transmembrane</keyword>
<feature type="transmembrane region" description="Helical" evidence="2">
    <location>
        <begin position="199"/>
        <end position="218"/>
    </location>
</feature>
<dbReference type="InterPro" id="IPR002656">
    <property type="entry name" value="Acyl_transf_3_dom"/>
</dbReference>
<evidence type="ECO:0000259" key="3">
    <source>
        <dbReference type="Pfam" id="PF01757"/>
    </source>
</evidence>
<feature type="transmembrane region" description="Helical" evidence="2">
    <location>
        <begin position="334"/>
        <end position="354"/>
    </location>
</feature>
<feature type="transmembrane region" description="Helical" evidence="2">
    <location>
        <begin position="360"/>
        <end position="383"/>
    </location>
</feature>
<evidence type="ECO:0000313" key="5">
    <source>
        <dbReference type="Proteomes" id="UP001243009"/>
    </source>
</evidence>
<proteinExistence type="predicted"/>
<organism evidence="4 5">
    <name type="scientific">Paracraurococcus lichenis</name>
    <dbReference type="NCBI Taxonomy" id="3064888"/>
    <lineage>
        <taxon>Bacteria</taxon>
        <taxon>Pseudomonadati</taxon>
        <taxon>Pseudomonadota</taxon>
        <taxon>Alphaproteobacteria</taxon>
        <taxon>Acetobacterales</taxon>
        <taxon>Roseomonadaceae</taxon>
        <taxon>Paracraurococcus</taxon>
    </lineage>
</organism>
<keyword evidence="5" id="KW-1185">Reference proteome</keyword>
<feature type="transmembrane region" description="Helical" evidence="2">
    <location>
        <begin position="238"/>
        <end position="257"/>
    </location>
</feature>
<feature type="transmembrane region" description="Helical" evidence="2">
    <location>
        <begin position="269"/>
        <end position="287"/>
    </location>
</feature>
<accession>A0ABT9E3Z0</accession>
<dbReference type="Proteomes" id="UP001243009">
    <property type="component" value="Unassembled WGS sequence"/>
</dbReference>
<keyword evidence="4" id="KW-0808">Transferase</keyword>
<dbReference type="PANTHER" id="PTHR36927">
    <property type="entry name" value="BLR4337 PROTEIN"/>
    <property type="match status" value="1"/>
</dbReference>
<feature type="transmembrane region" description="Helical" evidence="2">
    <location>
        <begin position="31"/>
        <end position="52"/>
    </location>
</feature>
<keyword evidence="2" id="KW-1133">Transmembrane helix</keyword>
<dbReference type="GO" id="GO:0016746">
    <property type="term" value="F:acyltransferase activity"/>
    <property type="evidence" value="ECO:0007669"/>
    <property type="project" value="UniProtKB-KW"/>
</dbReference>